<dbReference type="EMBL" id="JACEIK010001841">
    <property type="protein sequence ID" value="MCD7472557.1"/>
    <property type="molecule type" value="Genomic_DNA"/>
</dbReference>
<gene>
    <name evidence="2" type="ORF">HAX54_013828</name>
</gene>
<evidence type="ECO:0000256" key="1">
    <source>
        <dbReference type="SAM" id="MobiDB-lite"/>
    </source>
</evidence>
<feature type="region of interest" description="Disordered" evidence="1">
    <location>
        <begin position="1"/>
        <end position="20"/>
    </location>
</feature>
<proteinExistence type="predicted"/>
<evidence type="ECO:0000313" key="2">
    <source>
        <dbReference type="EMBL" id="MCD7472557.1"/>
    </source>
</evidence>
<evidence type="ECO:0000313" key="3">
    <source>
        <dbReference type="Proteomes" id="UP000823775"/>
    </source>
</evidence>
<organism evidence="2 3">
    <name type="scientific">Datura stramonium</name>
    <name type="common">Jimsonweed</name>
    <name type="synonym">Common thornapple</name>
    <dbReference type="NCBI Taxonomy" id="4076"/>
    <lineage>
        <taxon>Eukaryota</taxon>
        <taxon>Viridiplantae</taxon>
        <taxon>Streptophyta</taxon>
        <taxon>Embryophyta</taxon>
        <taxon>Tracheophyta</taxon>
        <taxon>Spermatophyta</taxon>
        <taxon>Magnoliopsida</taxon>
        <taxon>eudicotyledons</taxon>
        <taxon>Gunneridae</taxon>
        <taxon>Pentapetalae</taxon>
        <taxon>asterids</taxon>
        <taxon>lamiids</taxon>
        <taxon>Solanales</taxon>
        <taxon>Solanaceae</taxon>
        <taxon>Solanoideae</taxon>
        <taxon>Datureae</taxon>
        <taxon>Datura</taxon>
    </lineage>
</organism>
<name>A0ABS8TLY2_DATST</name>
<sequence>MPTPEGDKQDPQISNMRKEKPEAPWANLFTENRFIENSLMLSYIHPDILMAAIYVNFSKIKGKLFWAFGSKGVPDPCEAHLIILETESFVPPLLQAQLELLENSPGLPPAAAAYAADFRRRLRHSSS</sequence>
<comment type="caution">
    <text evidence="2">The sequence shown here is derived from an EMBL/GenBank/DDBJ whole genome shotgun (WGS) entry which is preliminary data.</text>
</comment>
<dbReference type="Proteomes" id="UP000823775">
    <property type="component" value="Unassembled WGS sequence"/>
</dbReference>
<reference evidence="2 3" key="1">
    <citation type="journal article" date="2021" name="BMC Genomics">
        <title>Datura genome reveals duplications of psychoactive alkaloid biosynthetic genes and high mutation rate following tissue culture.</title>
        <authorList>
            <person name="Rajewski A."/>
            <person name="Carter-House D."/>
            <person name="Stajich J."/>
            <person name="Litt A."/>
        </authorList>
    </citation>
    <scope>NUCLEOTIDE SEQUENCE [LARGE SCALE GENOMIC DNA]</scope>
    <source>
        <strain evidence="2">AR-01</strain>
    </source>
</reference>
<accession>A0ABS8TLY2</accession>
<protein>
    <submittedName>
        <fullName evidence="2">Uncharacterized protein</fullName>
    </submittedName>
</protein>
<keyword evidence="3" id="KW-1185">Reference proteome</keyword>